<keyword evidence="1" id="KW-0472">Membrane</keyword>
<keyword evidence="4" id="KW-0808">Transferase</keyword>
<dbReference type="Pfam" id="PF13692">
    <property type="entry name" value="Glyco_trans_1_4"/>
    <property type="match status" value="1"/>
</dbReference>
<reference evidence="4" key="4">
    <citation type="submission" date="2017-11" db="EMBL/GenBank/DDBJ databases">
        <title>Complete genome sequence of Serratia sp. ATCC 39006.</title>
        <authorList>
            <person name="Hampton H.G."/>
            <person name="Jackson S.A."/>
            <person name="Jauregui R."/>
            <person name="Poulter G.T.M."/>
            <person name="Salmond G.P.C."/>
            <person name="Fineran P.C."/>
        </authorList>
    </citation>
    <scope>NUCLEOTIDE SEQUENCE</scope>
    <source>
        <strain evidence="4">ATCC 39006</strain>
    </source>
</reference>
<dbReference type="CDD" id="cd03801">
    <property type="entry name" value="GT4_PimA-like"/>
    <property type="match status" value="1"/>
</dbReference>
<evidence type="ECO:0000313" key="6">
    <source>
        <dbReference type="Proteomes" id="UP000233778"/>
    </source>
</evidence>
<dbReference type="InterPro" id="IPR050194">
    <property type="entry name" value="Glycosyltransferase_grp1"/>
</dbReference>
<evidence type="ECO:0000313" key="3">
    <source>
        <dbReference type="EMBL" id="AUG99490.1"/>
    </source>
</evidence>
<dbReference type="PANTHER" id="PTHR45947:SF3">
    <property type="entry name" value="SULFOQUINOVOSYL TRANSFERASE SQD2"/>
    <property type="match status" value="1"/>
</dbReference>
<evidence type="ECO:0000313" key="4">
    <source>
        <dbReference type="EMBL" id="AUH03808.1"/>
    </source>
</evidence>
<dbReference type="Proteomes" id="UP000017700">
    <property type="component" value="Chromosome"/>
</dbReference>
<dbReference type="RefSeq" id="WP_021017074.1">
    <property type="nucleotide sequence ID" value="NZ_CP025084.1"/>
</dbReference>
<accession>A0A2I5T4J1</accession>
<name>A0A2I5T4J1_SERS3</name>
<dbReference type="AlphaFoldDB" id="A0A2I5T4J1"/>
<feature type="transmembrane region" description="Helical" evidence="1">
    <location>
        <begin position="93"/>
        <end position="113"/>
    </location>
</feature>
<reference evidence="4" key="2">
    <citation type="submission" date="2013-09" db="EMBL/GenBank/DDBJ databases">
        <authorList>
            <person name="Wang G."/>
            <person name="Yang Y."/>
            <person name="Su Y."/>
        </authorList>
    </citation>
    <scope>NUCLEOTIDE SEQUENCE</scope>
    <source>
        <strain evidence="4">ATCC 39006</strain>
    </source>
</reference>
<keyword evidence="1" id="KW-0812">Transmembrane</keyword>
<dbReference type="STRING" id="104623.Ser39006_03814"/>
<dbReference type="EMBL" id="CP025085">
    <property type="protein sequence ID" value="AUG99490.1"/>
    <property type="molecule type" value="Genomic_DNA"/>
</dbReference>
<dbReference type="PANTHER" id="PTHR45947">
    <property type="entry name" value="SULFOQUINOVOSYL TRANSFERASE SQD2"/>
    <property type="match status" value="1"/>
</dbReference>
<evidence type="ECO:0000256" key="1">
    <source>
        <dbReference type="SAM" id="Phobius"/>
    </source>
</evidence>
<feature type="domain" description="Glycosyltransferase subfamily 4-like N-terminal" evidence="2">
    <location>
        <begin position="16"/>
        <end position="178"/>
    </location>
</feature>
<protein>
    <submittedName>
        <fullName evidence="4">Glycosyl transferase family 1</fullName>
    </submittedName>
</protein>
<dbReference type="Pfam" id="PF13439">
    <property type="entry name" value="Glyco_transf_4"/>
    <property type="match status" value="1"/>
</dbReference>
<dbReference type="OrthoDB" id="6497748at2"/>
<dbReference type="InterPro" id="IPR028098">
    <property type="entry name" value="Glyco_trans_4-like_N"/>
</dbReference>
<gene>
    <name evidence="3" type="ORF">CWC46_06445</name>
    <name evidence="4" type="ORF">Ser39006_006450</name>
</gene>
<keyword evidence="5" id="KW-1185">Reference proteome</keyword>
<dbReference type="SUPFAM" id="SSF53756">
    <property type="entry name" value="UDP-Glycosyltransferase/glycogen phosphorylase"/>
    <property type="match status" value="1"/>
</dbReference>
<dbReference type="KEGG" id="sera:Ser39006_006450"/>
<evidence type="ECO:0000259" key="2">
    <source>
        <dbReference type="Pfam" id="PF13439"/>
    </source>
</evidence>
<reference evidence="3 6" key="3">
    <citation type="submission" date="2017-11" db="EMBL/GenBank/DDBJ databases">
        <title>Complete genome sequence of Serratia sp. ATCC 39006 LacA.</title>
        <authorList>
            <person name="Hampton H.G."/>
            <person name="Jackson S.A."/>
            <person name="Jauregui R."/>
            <person name="Poulter G.T.M."/>
            <person name="Salmond G.P.C."/>
            <person name="Fineran P.C."/>
        </authorList>
    </citation>
    <scope>NUCLEOTIDE SEQUENCE [LARGE SCALE GENOMIC DNA]</scope>
    <source>
        <strain evidence="3 6">ATCC 39006</strain>
    </source>
</reference>
<feature type="transmembrane region" description="Helical" evidence="1">
    <location>
        <begin position="66"/>
        <end position="86"/>
    </location>
</feature>
<sequence>MTNVIMVLPRYFPILGGAEVQCSRLIKAFSTDPNVNIVEVVTRRLTPLLKKNEIIDGVRIRRLPPFGTGVLAEYFFCIILFFYLLYKSRKYDVIHCHATSIFGLVVSIVGLLLKKKVIVKVSTNGEVNAMNSSKIKSLIASICSKRTIYVALNNEGYQETIKFLPKKNVVLIPNGIEPYRFDNNDCAQHFRKKLEDEYGNDLCVCLFIGRFVIRKGIVDILSVAERLESKSNFVFVFIGDSSLQRDAESFDKFSNLKNVQFLGRKDNVFPYLVAADFFISPSYNEGLPNTVLEALSCGVHCILSDISPHEELSVEHPEYISLFKKGEVSDLENVLVNNYNVLTQKSSFDDKKPGVLNEKYLMNNVAESYSNLYRS</sequence>
<dbReference type="Gene3D" id="3.40.50.2000">
    <property type="entry name" value="Glycogen Phosphorylase B"/>
    <property type="match status" value="2"/>
</dbReference>
<keyword evidence="1" id="KW-1133">Transmembrane helix</keyword>
<reference evidence="4 5" key="1">
    <citation type="journal article" date="2013" name="Genome Announc.">
        <title>Draft genome sequence of Serratia sp. strain ATCC 39006, a model bacterium for analysis of the biosynthesis and regulation of prodigiosin, a carbapenem, and gas vesicles.</title>
        <authorList>
            <person name="Fineran P.C."/>
            <person name="Iglesias Cans M.C."/>
            <person name="Ramsay J.P."/>
            <person name="Wilf N.M."/>
            <person name="Cossyleon D."/>
            <person name="McNeil M.B."/>
            <person name="Williamson N.R."/>
            <person name="Monson R.E."/>
            <person name="Becher S.A."/>
            <person name="Stanton J.A."/>
            <person name="Brugger K."/>
            <person name="Brown S.D."/>
            <person name="Salmond G.P."/>
        </authorList>
    </citation>
    <scope>NUCLEOTIDE SEQUENCE [LARGE SCALE GENOMIC DNA]</scope>
    <source>
        <strain evidence="4">ATCC 39006</strain>
        <strain evidence="5">ATCC 39006 / SC 11482</strain>
    </source>
</reference>
<dbReference type="EMBL" id="CP025084">
    <property type="protein sequence ID" value="AUH03808.1"/>
    <property type="molecule type" value="Genomic_DNA"/>
</dbReference>
<dbReference type="KEGG" id="serq:CWC46_06445"/>
<proteinExistence type="predicted"/>
<organism evidence="4 5">
    <name type="scientific">Serratia sp. (strain ATCC 39006)</name>
    <name type="common">Prodigiosinella confusarubida</name>
    <dbReference type="NCBI Taxonomy" id="104623"/>
    <lineage>
        <taxon>Bacteria</taxon>
        <taxon>Pseudomonadati</taxon>
        <taxon>Pseudomonadota</taxon>
        <taxon>Gammaproteobacteria</taxon>
        <taxon>Enterobacterales</taxon>
        <taxon>Pectobacteriaceae</taxon>
        <taxon>Prodigiosinella</taxon>
    </lineage>
</organism>
<evidence type="ECO:0000313" key="5">
    <source>
        <dbReference type="Proteomes" id="UP000017700"/>
    </source>
</evidence>
<dbReference type="GO" id="GO:0016757">
    <property type="term" value="F:glycosyltransferase activity"/>
    <property type="evidence" value="ECO:0007669"/>
    <property type="project" value="TreeGrafter"/>
</dbReference>
<dbReference type="Proteomes" id="UP000233778">
    <property type="component" value="Chromosome"/>
</dbReference>